<feature type="transmembrane region" description="Helical" evidence="2">
    <location>
        <begin position="95"/>
        <end position="117"/>
    </location>
</feature>
<name>A0A9W8DIH4_9FUNG</name>
<dbReference type="SUPFAM" id="SSF48097">
    <property type="entry name" value="Regulator of G-protein signaling, RGS"/>
    <property type="match status" value="1"/>
</dbReference>
<evidence type="ECO:0000256" key="1">
    <source>
        <dbReference type="SAM" id="MobiDB-lite"/>
    </source>
</evidence>
<organism evidence="3 4">
    <name type="scientific">Tieghemiomyces parasiticus</name>
    <dbReference type="NCBI Taxonomy" id="78921"/>
    <lineage>
        <taxon>Eukaryota</taxon>
        <taxon>Fungi</taxon>
        <taxon>Fungi incertae sedis</taxon>
        <taxon>Zoopagomycota</taxon>
        <taxon>Kickxellomycotina</taxon>
        <taxon>Dimargaritomycetes</taxon>
        <taxon>Dimargaritales</taxon>
        <taxon>Dimargaritaceae</taxon>
        <taxon>Tieghemiomyces</taxon>
    </lineage>
</organism>
<feature type="region of interest" description="Disordered" evidence="1">
    <location>
        <begin position="421"/>
        <end position="478"/>
    </location>
</feature>
<reference evidence="3" key="1">
    <citation type="submission" date="2022-07" db="EMBL/GenBank/DDBJ databases">
        <title>Phylogenomic reconstructions and comparative analyses of Kickxellomycotina fungi.</title>
        <authorList>
            <person name="Reynolds N.K."/>
            <person name="Stajich J.E."/>
            <person name="Barry K."/>
            <person name="Grigoriev I.V."/>
            <person name="Crous P."/>
            <person name="Smith M.E."/>
        </authorList>
    </citation>
    <scope>NUCLEOTIDE SEQUENCE</scope>
    <source>
        <strain evidence="3">RSA 861</strain>
    </source>
</reference>
<dbReference type="InterPro" id="IPR036305">
    <property type="entry name" value="RGS_sf"/>
</dbReference>
<evidence type="ECO:0000256" key="2">
    <source>
        <dbReference type="SAM" id="Phobius"/>
    </source>
</evidence>
<dbReference type="Proteomes" id="UP001150569">
    <property type="component" value="Unassembled WGS sequence"/>
</dbReference>
<keyword evidence="2" id="KW-0472">Membrane</keyword>
<feature type="transmembrane region" description="Helical" evidence="2">
    <location>
        <begin position="61"/>
        <end position="83"/>
    </location>
</feature>
<evidence type="ECO:0008006" key="5">
    <source>
        <dbReference type="Google" id="ProtNLM"/>
    </source>
</evidence>
<keyword evidence="4" id="KW-1185">Reference proteome</keyword>
<sequence length="607" mass="69486">MAYATYEVTMEQLAAAGITPQLNTRKVVYIVVAFVYAIYSIYTSALFYVRSKRNDYLTKRAVNLVMIQSIANLPCVIILILYSGLQLFPCFLVMWTYYLTFIVWGVVLILRSMILIYQKQMNEVQFALHQHHNYQHSILSDRTYTDSDLGEHNRSRLAGLRIRLQTIRSRRVQFHDTIIRRAILAGLSLAVVIAVVVQAVSPRMTLSPLMVYCGVPMWEFMPYYVWQFFFTCIISPILLYLMYGFRDAFGIRYELVFSMTVAFIFLPLYMIWFFAMPASVNAAFPVTLWPAASLAVCHFVTVVVPLILSRRFLMFQRELIGPQQDTRWQQFSDMLNQPDTFAEFTESAAACFCPELVIFLQRYQHLKVHVIRYYETILRQDRDNDSDSALPSDMGPLTGVKGESYLDGTQQLSVTDDCATLPASPQRKASQNTVVGDGFTDPLRCPLPPTDGEAESKTESPHQHLSPISIDDADRDHPGALNCDVPMTPRTVEQMDAKEFQFEGELVRMTDTVMEALRSRASLRDLFHNYGGELPGLSIPIQREIHNIYTAFVPANAELAINLKFISAHMLSAAIENKEYSLTMYDEAFREALNMLYFNVFPKHLHM</sequence>
<evidence type="ECO:0000313" key="3">
    <source>
        <dbReference type="EMBL" id="KAJ1909030.1"/>
    </source>
</evidence>
<feature type="region of interest" description="Disordered" evidence="1">
    <location>
        <begin position="383"/>
        <end position="403"/>
    </location>
</feature>
<dbReference type="OrthoDB" id="196547at2759"/>
<comment type="caution">
    <text evidence="3">The sequence shown here is derived from an EMBL/GenBank/DDBJ whole genome shotgun (WGS) entry which is preliminary data.</text>
</comment>
<feature type="transmembrane region" description="Helical" evidence="2">
    <location>
        <begin position="255"/>
        <end position="275"/>
    </location>
</feature>
<dbReference type="InterPro" id="IPR044926">
    <property type="entry name" value="RGS_subdomain_2"/>
</dbReference>
<keyword evidence="2" id="KW-0812">Transmembrane</keyword>
<protein>
    <recommendedName>
        <fullName evidence="5">RGS domain-containing protein</fullName>
    </recommendedName>
</protein>
<evidence type="ECO:0000313" key="4">
    <source>
        <dbReference type="Proteomes" id="UP001150569"/>
    </source>
</evidence>
<proteinExistence type="predicted"/>
<dbReference type="AlphaFoldDB" id="A0A9W8DIH4"/>
<accession>A0A9W8DIH4</accession>
<feature type="transmembrane region" description="Helical" evidence="2">
    <location>
        <begin position="221"/>
        <end position="243"/>
    </location>
</feature>
<dbReference type="Gene3D" id="1.10.167.10">
    <property type="entry name" value="Regulator of G-protein Signalling 4, domain 2"/>
    <property type="match status" value="1"/>
</dbReference>
<keyword evidence="2" id="KW-1133">Transmembrane helix</keyword>
<dbReference type="EMBL" id="JANBPT010001278">
    <property type="protein sequence ID" value="KAJ1909030.1"/>
    <property type="molecule type" value="Genomic_DNA"/>
</dbReference>
<gene>
    <name evidence="3" type="ORF">IWQ60_011398</name>
</gene>
<feature type="transmembrane region" description="Helical" evidence="2">
    <location>
        <begin position="27"/>
        <end position="49"/>
    </location>
</feature>
<feature type="transmembrane region" description="Helical" evidence="2">
    <location>
        <begin position="178"/>
        <end position="201"/>
    </location>
</feature>
<feature type="transmembrane region" description="Helical" evidence="2">
    <location>
        <begin position="287"/>
        <end position="308"/>
    </location>
</feature>